<protein>
    <recommendedName>
        <fullName evidence="5">DNA 3'-5' helicase II</fullName>
    </recommendedName>
</protein>
<dbReference type="GO" id="GO:0016787">
    <property type="term" value="F:hydrolase activity"/>
    <property type="evidence" value="ECO:0007669"/>
    <property type="project" value="UniProtKB-KW"/>
</dbReference>
<name>A0A356WBD8_9PROT</name>
<keyword evidence="4" id="KW-0067">ATP-binding</keyword>
<dbReference type="InterPro" id="IPR014016">
    <property type="entry name" value="UvrD-like_ATP-bd"/>
</dbReference>
<dbReference type="Gene3D" id="3.40.50.300">
    <property type="entry name" value="P-loop containing nucleotide triphosphate hydrolases"/>
    <property type="match status" value="1"/>
</dbReference>
<reference evidence="7 8" key="1">
    <citation type="journal article" date="2018" name="Nat. Biotechnol.">
        <title>A standardized bacterial taxonomy based on genome phylogeny substantially revises the tree of life.</title>
        <authorList>
            <person name="Parks D.H."/>
            <person name="Chuvochina M."/>
            <person name="Waite D.W."/>
            <person name="Rinke C."/>
            <person name="Skarshewski A."/>
            <person name="Chaumeil P.A."/>
            <person name="Hugenholtz P."/>
        </authorList>
    </citation>
    <scope>NUCLEOTIDE SEQUENCE [LARGE SCALE GENOMIC DNA]</scope>
    <source>
        <strain evidence="7">UBA10378</strain>
    </source>
</reference>
<dbReference type="InterPro" id="IPR027417">
    <property type="entry name" value="P-loop_NTPase"/>
</dbReference>
<sequence length="477" mass="51218">MPDNDIDLLAVNRGTVTAPAGCGKTHLIAEALTRHGGGKPILVLTHTNAGVVALRGRLDSAGVPAKAYRLSTIDGWAMRLISTFPARSAHDADLLQLARPGTDYPNIRFAAAKLLQAGHVNDVLAASYTRLIVDEYQDCSIRQHAVVAYAAQILPTCVLGDPMQAIFGFGSDNLAKWNEEVCTYFPLAGELVTPWRWINAGAEPLGRWLLDVRGKLLRGEPIDLRAAPEGVNWVELDGTEDHQRRLRAARVRPLDDQGCVLIIGDSRNPDGQRQFASQTPGAITVEAVDLRDLVTFAGAFDLAAPDALERLAGFAQSVMRNVGAADLVRRVQSLQRGTARNPPTDVEAIALSFVRTPSHRAAVDVLVEINKEAGVSAHRPAVLRACIKALQLCGGTEGLSFHEAAVRMREQNRLVGRPLPKRAVGSTLLLKGLEAEVAVILNGSDLDARNLYVAMTRGSKSLIVCASGPILNPRAGL</sequence>
<dbReference type="GO" id="GO:0043138">
    <property type="term" value="F:3'-5' DNA helicase activity"/>
    <property type="evidence" value="ECO:0007669"/>
    <property type="project" value="TreeGrafter"/>
</dbReference>
<dbReference type="InterPro" id="IPR000212">
    <property type="entry name" value="DNA_helicase_UvrD/REP"/>
</dbReference>
<evidence type="ECO:0000313" key="7">
    <source>
        <dbReference type="EMBL" id="HBQ50328.1"/>
    </source>
</evidence>
<dbReference type="Proteomes" id="UP000263957">
    <property type="component" value="Unassembled WGS sequence"/>
</dbReference>
<keyword evidence="2" id="KW-0378">Hydrolase</keyword>
<dbReference type="SUPFAM" id="SSF52540">
    <property type="entry name" value="P-loop containing nucleoside triphosphate hydrolases"/>
    <property type="match status" value="1"/>
</dbReference>
<organism evidence="7 8">
    <name type="scientific">Hyphomonas atlantica</name>
    <dbReference type="NCBI Taxonomy" id="1280948"/>
    <lineage>
        <taxon>Bacteria</taxon>
        <taxon>Pseudomonadati</taxon>
        <taxon>Pseudomonadota</taxon>
        <taxon>Alphaproteobacteria</taxon>
        <taxon>Hyphomonadales</taxon>
        <taxon>Hyphomonadaceae</taxon>
        <taxon>Hyphomonas</taxon>
    </lineage>
</organism>
<evidence type="ECO:0000313" key="8">
    <source>
        <dbReference type="Proteomes" id="UP000263957"/>
    </source>
</evidence>
<evidence type="ECO:0000256" key="3">
    <source>
        <dbReference type="ARBA" id="ARBA00022806"/>
    </source>
</evidence>
<dbReference type="GO" id="GO:0003677">
    <property type="term" value="F:DNA binding"/>
    <property type="evidence" value="ECO:0007669"/>
    <property type="project" value="InterPro"/>
</dbReference>
<dbReference type="GO" id="GO:0000725">
    <property type="term" value="P:recombinational repair"/>
    <property type="evidence" value="ECO:0007669"/>
    <property type="project" value="TreeGrafter"/>
</dbReference>
<dbReference type="AlphaFoldDB" id="A0A356WBD8"/>
<dbReference type="EMBL" id="DOGS01000319">
    <property type="protein sequence ID" value="HBQ50328.1"/>
    <property type="molecule type" value="Genomic_DNA"/>
</dbReference>
<evidence type="ECO:0000256" key="2">
    <source>
        <dbReference type="ARBA" id="ARBA00022801"/>
    </source>
</evidence>
<feature type="domain" description="UvrD-like helicase ATP-binding" evidence="6">
    <location>
        <begin position="103"/>
        <end position="169"/>
    </location>
</feature>
<proteinExistence type="predicted"/>
<keyword evidence="1" id="KW-0547">Nucleotide-binding</keyword>
<evidence type="ECO:0000256" key="1">
    <source>
        <dbReference type="ARBA" id="ARBA00022741"/>
    </source>
</evidence>
<evidence type="ECO:0000256" key="5">
    <source>
        <dbReference type="ARBA" id="ARBA00034923"/>
    </source>
</evidence>
<dbReference type="GO" id="GO:0005524">
    <property type="term" value="F:ATP binding"/>
    <property type="evidence" value="ECO:0007669"/>
    <property type="project" value="UniProtKB-KW"/>
</dbReference>
<accession>A0A356WBD8</accession>
<dbReference type="PANTHER" id="PTHR11070:SF2">
    <property type="entry name" value="ATP-DEPENDENT DNA HELICASE SRS2"/>
    <property type="match status" value="1"/>
</dbReference>
<dbReference type="PANTHER" id="PTHR11070">
    <property type="entry name" value="UVRD / RECB / PCRA DNA HELICASE FAMILY MEMBER"/>
    <property type="match status" value="1"/>
</dbReference>
<dbReference type="Pfam" id="PF00580">
    <property type="entry name" value="UvrD-helicase"/>
    <property type="match status" value="1"/>
</dbReference>
<evidence type="ECO:0000256" key="4">
    <source>
        <dbReference type="ARBA" id="ARBA00022840"/>
    </source>
</evidence>
<gene>
    <name evidence="7" type="ORF">DD728_15875</name>
</gene>
<evidence type="ECO:0000259" key="6">
    <source>
        <dbReference type="Pfam" id="PF00580"/>
    </source>
</evidence>
<keyword evidence="3 7" id="KW-0347">Helicase</keyword>
<comment type="caution">
    <text evidence="7">The sequence shown here is derived from an EMBL/GenBank/DDBJ whole genome shotgun (WGS) entry which is preliminary data.</text>
</comment>